<evidence type="ECO:0000259" key="9">
    <source>
        <dbReference type="PROSITE" id="PS51379"/>
    </source>
</evidence>
<dbReference type="Pfam" id="PF12801">
    <property type="entry name" value="Fer4_5"/>
    <property type="match status" value="2"/>
</dbReference>
<dbReference type="InterPro" id="IPR002078">
    <property type="entry name" value="Sigma_54_int"/>
</dbReference>
<dbReference type="PROSITE" id="PS51379">
    <property type="entry name" value="4FE4S_FER_2"/>
    <property type="match status" value="1"/>
</dbReference>
<feature type="transmembrane region" description="Helical" evidence="7">
    <location>
        <begin position="724"/>
        <end position="745"/>
    </location>
</feature>
<protein>
    <recommendedName>
        <fullName evidence="12">4Fe-4S ferredoxin-type domain-containing protein</fullName>
    </recommendedName>
</protein>
<dbReference type="PROSITE" id="PS00198">
    <property type="entry name" value="4FE4S_FER_1"/>
    <property type="match status" value="1"/>
</dbReference>
<evidence type="ECO:0008006" key="12">
    <source>
        <dbReference type="Google" id="ProtNLM"/>
    </source>
</evidence>
<dbReference type="EMBL" id="BNJQ01000019">
    <property type="protein sequence ID" value="GHP08088.1"/>
    <property type="molecule type" value="Genomic_DNA"/>
</dbReference>
<keyword evidence="2" id="KW-1003">Cell membrane</keyword>
<keyword evidence="4" id="KW-0067">ATP-binding</keyword>
<organism evidence="10 11">
    <name type="scientific">Pycnococcus provasolii</name>
    <dbReference type="NCBI Taxonomy" id="41880"/>
    <lineage>
        <taxon>Eukaryota</taxon>
        <taxon>Viridiplantae</taxon>
        <taxon>Chlorophyta</taxon>
        <taxon>Pseudoscourfieldiophyceae</taxon>
        <taxon>Pseudoscourfieldiales</taxon>
        <taxon>Pycnococcaceae</taxon>
        <taxon>Pycnococcus</taxon>
    </lineage>
</organism>
<evidence type="ECO:0000256" key="5">
    <source>
        <dbReference type="ARBA" id="ARBA00023136"/>
    </source>
</evidence>
<evidence type="ECO:0000256" key="6">
    <source>
        <dbReference type="SAM" id="MobiDB-lite"/>
    </source>
</evidence>
<feature type="domain" description="4Fe-4S ferredoxin-type" evidence="9">
    <location>
        <begin position="538"/>
        <end position="568"/>
    </location>
</feature>
<gene>
    <name evidence="10" type="ORF">PPROV_000683000</name>
</gene>
<dbReference type="InterPro" id="IPR052378">
    <property type="entry name" value="NosR_regulator"/>
</dbReference>
<evidence type="ECO:0000256" key="4">
    <source>
        <dbReference type="ARBA" id="ARBA00022840"/>
    </source>
</evidence>
<sequence length="773" mass="84659">MAGARAVHRRRVCCCAPSSASKRTTSSGESGDESSSTDAPAFPRLPPQKKTRGGIVSAVNRENIRGLCGSSRFAQRVRSDRRRAAADPQEKHVLVIGEPGTPKLDVAKMVCLESPRRKGDVRIVRCGKMKSRRRDAATQLADALDVICPGGIALLSDVHELPDSALHVLRDRLDDSPPRHPPGEGVRLVLTTSRAMDTNLNLSSLSTAVTTIKVPPLRVRAKDLAAETRFFLRQAAVASDVSNAQTLKGVTPAALRLLEAYTWPGSDAELQNVLQRALVHEIGIAERDGVSLPTMLSEDVLWPGSEGPQSRDKRLRTDLLRLWPLLRQAMRSELWMDGFMQYVVRPAFAVVVIGLFVAPQARADNAFLNVFWAWWWPGILLLYPFVGRLWCSFCPFMAYGELAQRFRLKMLPQVPLMNWPRDALDKGGGWFLFALFAVILEWEELWALEDHAALSSWLLLLITAGAVIGSLLYKKRVWCRYLCPIGGMNGLYAKLALTELRAEQGVCSAECSTYGCYKGGPAVEPEGMESEGCPLGVHPAQLQDNRNCVLCAECVKACPHKSVKVNFRFTADDILQPMHNATAYEVSLLFLLFGAVFCHHIPEASTLLQMPEAITTAVTKSAQSVGNIFTSRPFAWHTGLATASLAYPGVLALAAHRAAGSRGNFVREAYSYLPLCWLASIAHYLDLGMGEAGSILPAAARMVGLVDLAPRLPVLVASPEVIDFSQGLCVVVGCLSSLVLLRVLARRPWLEIGWQCGGMIVLSAQLWWLLLVA</sequence>
<keyword evidence="5 7" id="KW-0472">Membrane</keyword>
<dbReference type="PANTHER" id="PTHR30224:SF4">
    <property type="entry name" value="ELECTRON TRANSPORT PROTEIN YCCM-RELATED"/>
    <property type="match status" value="1"/>
</dbReference>
<feature type="domain" description="Sigma-54 factor interaction" evidence="8">
    <location>
        <begin position="67"/>
        <end position="279"/>
    </location>
</feature>
<evidence type="ECO:0000313" key="11">
    <source>
        <dbReference type="Proteomes" id="UP000660262"/>
    </source>
</evidence>
<feature type="compositionally biased region" description="Low complexity" evidence="6">
    <location>
        <begin position="25"/>
        <end position="38"/>
    </location>
</feature>
<dbReference type="SUPFAM" id="SSF52540">
    <property type="entry name" value="P-loop containing nucleoside triphosphate hydrolases"/>
    <property type="match status" value="1"/>
</dbReference>
<proteinExistence type="predicted"/>
<evidence type="ECO:0000313" key="10">
    <source>
        <dbReference type="EMBL" id="GHP08088.1"/>
    </source>
</evidence>
<keyword evidence="7" id="KW-1133">Transmembrane helix</keyword>
<dbReference type="Pfam" id="PF25601">
    <property type="entry name" value="AAA_lid_14"/>
    <property type="match status" value="1"/>
</dbReference>
<dbReference type="PANTHER" id="PTHR30224">
    <property type="entry name" value="ELECTRON TRANSPORT PROTEIN"/>
    <property type="match status" value="1"/>
</dbReference>
<feature type="transmembrane region" description="Helical" evidence="7">
    <location>
        <begin position="634"/>
        <end position="653"/>
    </location>
</feature>
<dbReference type="InterPro" id="IPR058031">
    <property type="entry name" value="AAA_lid_NorR"/>
</dbReference>
<evidence type="ECO:0000256" key="2">
    <source>
        <dbReference type="ARBA" id="ARBA00022475"/>
    </source>
</evidence>
<feature type="transmembrane region" description="Helical" evidence="7">
    <location>
        <begin position="342"/>
        <end position="361"/>
    </location>
</feature>
<name>A0A830HMH4_9CHLO</name>
<comment type="subcellular location">
    <subcellularLocation>
        <location evidence="1">Cell membrane</location>
    </subcellularLocation>
</comment>
<evidence type="ECO:0000256" key="3">
    <source>
        <dbReference type="ARBA" id="ARBA00022741"/>
    </source>
</evidence>
<evidence type="ECO:0000256" key="7">
    <source>
        <dbReference type="SAM" id="Phobius"/>
    </source>
</evidence>
<dbReference type="GO" id="GO:0006355">
    <property type="term" value="P:regulation of DNA-templated transcription"/>
    <property type="evidence" value="ECO:0007669"/>
    <property type="project" value="InterPro"/>
</dbReference>
<dbReference type="GO" id="GO:0005524">
    <property type="term" value="F:ATP binding"/>
    <property type="evidence" value="ECO:0007669"/>
    <property type="project" value="InterPro"/>
</dbReference>
<dbReference type="InterPro" id="IPR017900">
    <property type="entry name" value="4Fe4S_Fe_S_CS"/>
</dbReference>
<dbReference type="Proteomes" id="UP000660262">
    <property type="component" value="Unassembled WGS sequence"/>
</dbReference>
<dbReference type="AlphaFoldDB" id="A0A830HMH4"/>
<dbReference type="InterPro" id="IPR017896">
    <property type="entry name" value="4Fe4S_Fe-S-bd"/>
</dbReference>
<dbReference type="Gene3D" id="1.10.8.60">
    <property type="match status" value="1"/>
</dbReference>
<dbReference type="OrthoDB" id="531141at2759"/>
<accession>A0A830HMH4</accession>
<comment type="caution">
    <text evidence="10">The sequence shown here is derived from an EMBL/GenBank/DDBJ whole genome shotgun (WGS) entry which is preliminary data.</text>
</comment>
<feature type="region of interest" description="Disordered" evidence="6">
    <location>
        <begin position="16"/>
        <end position="52"/>
    </location>
</feature>
<evidence type="ECO:0000256" key="1">
    <source>
        <dbReference type="ARBA" id="ARBA00004236"/>
    </source>
</evidence>
<dbReference type="GO" id="GO:0005886">
    <property type="term" value="C:plasma membrane"/>
    <property type="evidence" value="ECO:0007669"/>
    <property type="project" value="UniProtKB-SubCell"/>
</dbReference>
<feature type="transmembrane region" description="Helical" evidence="7">
    <location>
        <begin position="454"/>
        <end position="473"/>
    </location>
</feature>
<evidence type="ECO:0000259" key="8">
    <source>
        <dbReference type="PROSITE" id="PS50045"/>
    </source>
</evidence>
<reference evidence="10" key="1">
    <citation type="submission" date="2020-10" db="EMBL/GenBank/DDBJ databases">
        <title>Unveiling of a novel bifunctional photoreceptor, Dualchrome1, isolated from a cosmopolitan green alga.</title>
        <authorList>
            <person name="Suzuki S."/>
            <person name="Kawachi M."/>
        </authorList>
    </citation>
    <scope>NUCLEOTIDE SEQUENCE</scope>
    <source>
        <strain evidence="10">NIES 2893</strain>
    </source>
</reference>
<keyword evidence="7" id="KW-0812">Transmembrane</keyword>
<feature type="transmembrane region" description="Helical" evidence="7">
    <location>
        <begin position="752"/>
        <end position="770"/>
    </location>
</feature>
<keyword evidence="3" id="KW-0547">Nucleotide-binding</keyword>
<dbReference type="PROSITE" id="PS50045">
    <property type="entry name" value="SIGMA54_INTERACT_4"/>
    <property type="match status" value="1"/>
</dbReference>
<keyword evidence="11" id="KW-1185">Reference proteome</keyword>
<dbReference type="Gene3D" id="3.40.50.300">
    <property type="entry name" value="P-loop containing nucleotide triphosphate hydrolases"/>
    <property type="match status" value="1"/>
</dbReference>
<dbReference type="InterPro" id="IPR027417">
    <property type="entry name" value="P-loop_NTPase"/>
</dbReference>